<feature type="domain" description="Antitoxin Xre/MbcA/ParS-like toxin-binding" evidence="1">
    <location>
        <begin position="130"/>
        <end position="177"/>
    </location>
</feature>
<gene>
    <name evidence="2" type="ORF">QWZ15_20330</name>
</gene>
<dbReference type="InterPro" id="IPR024467">
    <property type="entry name" value="Xre/MbcA/ParS-like_toxin-bd"/>
</dbReference>
<organism evidence="2 3">
    <name type="scientific">Cyclobacterium jeungdonense</name>
    <dbReference type="NCBI Taxonomy" id="708087"/>
    <lineage>
        <taxon>Bacteria</taxon>
        <taxon>Pseudomonadati</taxon>
        <taxon>Bacteroidota</taxon>
        <taxon>Cytophagia</taxon>
        <taxon>Cytophagales</taxon>
        <taxon>Cyclobacteriaceae</taxon>
        <taxon>Cyclobacterium</taxon>
    </lineage>
</organism>
<reference evidence="3" key="1">
    <citation type="journal article" date="2019" name="Int. J. Syst. Evol. Microbiol.">
        <title>The Global Catalogue of Microorganisms (GCM) 10K type strain sequencing project: providing services to taxonomists for standard genome sequencing and annotation.</title>
        <authorList>
            <consortium name="The Broad Institute Genomics Platform"/>
            <consortium name="The Broad Institute Genome Sequencing Center for Infectious Disease"/>
            <person name="Wu L."/>
            <person name="Ma J."/>
        </authorList>
    </citation>
    <scope>NUCLEOTIDE SEQUENCE [LARGE SCALE GENOMIC DNA]</scope>
    <source>
        <strain evidence="3">CECT 7706</strain>
    </source>
</reference>
<sequence length="181" mass="20204">MKKSKKYKAVKSEDLSYISDYEKPYGISDTFVVKKGDQQVSYEVKNGYGYFLSGIKYAKSLAEVGRKLEDKLTYAEISPIIDFLDLKMVDLAKAAAVSQSTVSRWSADSKIGIPGSYQFFKMDEVIKKGMEIFGRESSLKSWLNTPNMALGQIKPADLMVSMTGIDLVHEAIDALHFGNVM</sequence>
<name>A0ABT8CEN0_9BACT</name>
<dbReference type="Proteomes" id="UP001236663">
    <property type="component" value="Unassembled WGS sequence"/>
</dbReference>
<evidence type="ECO:0000313" key="2">
    <source>
        <dbReference type="EMBL" id="MDN3690180.1"/>
    </source>
</evidence>
<comment type="caution">
    <text evidence="2">The sequence shown here is derived from an EMBL/GenBank/DDBJ whole genome shotgun (WGS) entry which is preliminary data.</text>
</comment>
<evidence type="ECO:0000259" key="1">
    <source>
        <dbReference type="Pfam" id="PF09722"/>
    </source>
</evidence>
<proteinExistence type="predicted"/>
<dbReference type="Pfam" id="PF09722">
    <property type="entry name" value="Xre_MbcA_ParS_C"/>
    <property type="match status" value="1"/>
</dbReference>
<evidence type="ECO:0000313" key="3">
    <source>
        <dbReference type="Proteomes" id="UP001236663"/>
    </source>
</evidence>
<dbReference type="EMBL" id="JAUFQS010000047">
    <property type="protein sequence ID" value="MDN3690180.1"/>
    <property type="molecule type" value="Genomic_DNA"/>
</dbReference>
<keyword evidence="3" id="KW-1185">Reference proteome</keyword>
<dbReference type="RefSeq" id="WP_163383312.1">
    <property type="nucleotide sequence ID" value="NZ_JAUFQS010000047.1"/>
</dbReference>
<protein>
    <submittedName>
        <fullName evidence="2">DUF2384 domain-containing protein</fullName>
    </submittedName>
</protein>
<accession>A0ABT8CEN0</accession>